<evidence type="ECO:0000256" key="8">
    <source>
        <dbReference type="ARBA" id="ARBA00023065"/>
    </source>
</evidence>
<dbReference type="GO" id="GO:0006814">
    <property type="term" value="P:sodium ion transport"/>
    <property type="evidence" value="ECO:0007669"/>
    <property type="project" value="UniProtKB-KW"/>
</dbReference>
<evidence type="ECO:0000256" key="3">
    <source>
        <dbReference type="ARBA" id="ARBA00022448"/>
    </source>
</evidence>
<name>A0AAQ2ZED0_OENOE</name>
<keyword evidence="8" id="KW-0406">Ion transport</keyword>
<feature type="transmembrane region" description="Helical" evidence="11">
    <location>
        <begin position="156"/>
        <end position="179"/>
    </location>
</feature>
<feature type="transmembrane region" description="Helical" evidence="11">
    <location>
        <begin position="65"/>
        <end position="84"/>
    </location>
</feature>
<evidence type="ECO:0000259" key="12">
    <source>
        <dbReference type="Pfam" id="PF00999"/>
    </source>
</evidence>
<organism evidence="13 14">
    <name type="scientific">Oenococcus oeni</name>
    <name type="common">Leuconostoc oenos</name>
    <dbReference type="NCBI Taxonomy" id="1247"/>
    <lineage>
        <taxon>Bacteria</taxon>
        <taxon>Bacillati</taxon>
        <taxon>Bacillota</taxon>
        <taxon>Bacilli</taxon>
        <taxon>Lactobacillales</taxon>
        <taxon>Lactobacillaceae</taxon>
        <taxon>Oenococcus</taxon>
    </lineage>
</organism>
<dbReference type="Gene3D" id="1.20.1530.20">
    <property type="match status" value="1"/>
</dbReference>
<feature type="transmembrane region" description="Helical" evidence="11">
    <location>
        <begin position="368"/>
        <end position="386"/>
    </location>
</feature>
<protein>
    <submittedName>
        <fullName evidence="13">Na(+)/H(+) antiporter</fullName>
    </submittedName>
</protein>
<keyword evidence="5 11" id="KW-0812">Transmembrane</keyword>
<keyword evidence="4" id="KW-0050">Antiport</keyword>
<evidence type="ECO:0000256" key="4">
    <source>
        <dbReference type="ARBA" id="ARBA00022449"/>
    </source>
</evidence>
<keyword evidence="6 11" id="KW-1133">Transmembrane helix</keyword>
<feature type="transmembrane region" description="Helical" evidence="11">
    <location>
        <begin position="278"/>
        <end position="297"/>
    </location>
</feature>
<dbReference type="Proteomes" id="UP000294726">
    <property type="component" value="Chromosome"/>
</dbReference>
<keyword evidence="10" id="KW-0739">Sodium transport</keyword>
<dbReference type="PANTHER" id="PTHR43562:SF3">
    <property type="entry name" value="SODIUM ION_PROTON EXCHANGER (EUROFUNG)"/>
    <property type="match status" value="1"/>
</dbReference>
<dbReference type="GO" id="GO:0016020">
    <property type="term" value="C:membrane"/>
    <property type="evidence" value="ECO:0007669"/>
    <property type="project" value="UniProtKB-SubCell"/>
</dbReference>
<keyword evidence="9 11" id="KW-0472">Membrane</keyword>
<evidence type="ECO:0000256" key="2">
    <source>
        <dbReference type="ARBA" id="ARBA00005551"/>
    </source>
</evidence>
<dbReference type="EMBL" id="LR031358">
    <property type="protein sequence ID" value="VDB98630.1"/>
    <property type="molecule type" value="Genomic_DNA"/>
</dbReference>
<keyword evidence="7" id="KW-0915">Sodium</keyword>
<comment type="subcellular location">
    <subcellularLocation>
        <location evidence="1">Membrane</location>
        <topology evidence="1">Multi-pass membrane protein</topology>
    </subcellularLocation>
</comment>
<dbReference type="PANTHER" id="PTHR43562">
    <property type="entry name" value="NAPA-TYPE SODIUM/HYDROGEN ANTIPORTER"/>
    <property type="match status" value="1"/>
</dbReference>
<dbReference type="GO" id="GO:0015297">
    <property type="term" value="F:antiporter activity"/>
    <property type="evidence" value="ECO:0007669"/>
    <property type="project" value="UniProtKB-KW"/>
</dbReference>
<dbReference type="GO" id="GO:1902600">
    <property type="term" value="P:proton transmembrane transport"/>
    <property type="evidence" value="ECO:0007669"/>
    <property type="project" value="InterPro"/>
</dbReference>
<evidence type="ECO:0000256" key="9">
    <source>
        <dbReference type="ARBA" id="ARBA00023136"/>
    </source>
</evidence>
<evidence type="ECO:0000256" key="11">
    <source>
        <dbReference type="SAM" id="Phobius"/>
    </source>
</evidence>
<gene>
    <name evidence="13" type="primary">napA</name>
    <name evidence="13" type="ORF">OENI_1366</name>
</gene>
<dbReference type="AlphaFoldDB" id="A0AAQ2ZED0"/>
<evidence type="ECO:0000313" key="13">
    <source>
        <dbReference type="EMBL" id="VDB98630.1"/>
    </source>
</evidence>
<dbReference type="InterPro" id="IPR038770">
    <property type="entry name" value="Na+/solute_symporter_sf"/>
</dbReference>
<reference evidence="13 14" key="1">
    <citation type="submission" date="2018-08" db="EMBL/GenBank/DDBJ databases">
        <authorList>
            <person name="Lorentzen P. G. S. M."/>
        </authorList>
    </citation>
    <scope>NUCLEOTIDE SEQUENCE [LARGE SCALE GENOMIC DNA]</scope>
    <source>
        <strain evidence="13 14">CRBO_1381</strain>
    </source>
</reference>
<feature type="transmembrane region" description="Helical" evidence="11">
    <location>
        <begin position="36"/>
        <end position="59"/>
    </location>
</feature>
<evidence type="ECO:0000256" key="6">
    <source>
        <dbReference type="ARBA" id="ARBA00022989"/>
    </source>
</evidence>
<evidence type="ECO:0000256" key="1">
    <source>
        <dbReference type="ARBA" id="ARBA00004141"/>
    </source>
</evidence>
<feature type="transmembrane region" description="Helical" evidence="11">
    <location>
        <begin position="304"/>
        <end position="325"/>
    </location>
</feature>
<feature type="transmembrane region" description="Helical" evidence="11">
    <location>
        <begin position="121"/>
        <end position="144"/>
    </location>
</feature>
<accession>A0AAQ2ZED0</accession>
<evidence type="ECO:0000256" key="5">
    <source>
        <dbReference type="ARBA" id="ARBA00022692"/>
    </source>
</evidence>
<feature type="transmembrane region" description="Helical" evidence="11">
    <location>
        <begin position="191"/>
        <end position="213"/>
    </location>
</feature>
<dbReference type="InterPro" id="IPR006153">
    <property type="entry name" value="Cation/H_exchanger_TM"/>
</dbReference>
<feature type="transmembrane region" description="Helical" evidence="11">
    <location>
        <begin position="96"/>
        <end position="115"/>
    </location>
</feature>
<proteinExistence type="inferred from homology"/>
<evidence type="ECO:0000256" key="7">
    <source>
        <dbReference type="ARBA" id="ARBA00023053"/>
    </source>
</evidence>
<evidence type="ECO:0000256" key="10">
    <source>
        <dbReference type="ARBA" id="ARBA00023201"/>
    </source>
</evidence>
<dbReference type="Pfam" id="PF00999">
    <property type="entry name" value="Na_H_Exchanger"/>
    <property type="match status" value="1"/>
</dbReference>
<feature type="transmembrane region" description="Helical" evidence="11">
    <location>
        <begin position="6"/>
        <end position="29"/>
    </location>
</feature>
<comment type="similarity">
    <text evidence="2">Belongs to the monovalent cation:proton antiporter 2 (CPA2) transporter (TC 2.A.37) family.</text>
</comment>
<feature type="domain" description="Cation/H+ exchanger transmembrane" evidence="12">
    <location>
        <begin position="24"/>
        <end position="386"/>
    </location>
</feature>
<keyword evidence="3" id="KW-0813">Transport</keyword>
<sequence>MFFTIIFTIISTLNNLVSISLILIFTTLIGNFFKRIGLPIVVGELCVGVALGPGILGWIEPNQFIKTFSEFGVVLLMFLAGLGSDLKGLKKFFKPSITIAFSGTIFPLIMTYFVARAFRFNFSQAAFLGVIFSATSVSITVEILREMNLLASNEGITILGSSVADDIISVFVLSLLISFTGSQSNENAMNIVYKILGLVAYFVFAFVVIHWLINYIMFYTKKLFSPMSETVVSIVLCFSMASLSELCGLSDVIGAFFAGLAISTTDSKSEIVKNINPIGYAVFIPFFFVSIGLNVSFEGFTNDFLLILSLTVIGILSKIIGAGFASKFCGFDYPHSYLIGSGMVARGEMALIVAQIGFSANLLTAGRYTAVIMAIILVTLSAPFLVKHAAGRLTKQAS</sequence>
<evidence type="ECO:0000313" key="14">
    <source>
        <dbReference type="Proteomes" id="UP000294726"/>
    </source>
</evidence>